<dbReference type="RefSeq" id="WP_115307339.1">
    <property type="nucleotide sequence ID" value="NZ_CP091516.1"/>
</dbReference>
<sequence>MPSPQIIRFADHLHEGSREAVRTVLHRDRHDNMVLWQIPPGACLPAHSHPHGTDIWIVLQGEAELDDGANGKRTIRAGESVVVAPQQIHGARNRADAAQDCILVSVISPRAGFEAAP</sequence>
<feature type="domain" description="Cupin type-2" evidence="1">
    <location>
        <begin position="35"/>
        <end position="98"/>
    </location>
</feature>
<evidence type="ECO:0000313" key="2">
    <source>
        <dbReference type="EMBL" id="STR00000.1"/>
    </source>
</evidence>
<dbReference type="EMBL" id="UGJJ01000001">
    <property type="protein sequence ID" value="STR00000.1"/>
    <property type="molecule type" value="Genomic_DNA"/>
</dbReference>
<keyword evidence="3" id="KW-1185">Reference proteome</keyword>
<accession>A0A377QZ34</accession>
<evidence type="ECO:0000313" key="3">
    <source>
        <dbReference type="Proteomes" id="UP000254293"/>
    </source>
</evidence>
<dbReference type="InterPro" id="IPR011051">
    <property type="entry name" value="RmlC_Cupin_sf"/>
</dbReference>
<name>A0A377QZ34_9NEIS</name>
<dbReference type="SUPFAM" id="SSF51182">
    <property type="entry name" value="RmlC-like cupins"/>
    <property type="match status" value="1"/>
</dbReference>
<organism evidence="2 3">
    <name type="scientific">Kingella potus</name>
    <dbReference type="NCBI Taxonomy" id="265175"/>
    <lineage>
        <taxon>Bacteria</taxon>
        <taxon>Pseudomonadati</taxon>
        <taxon>Pseudomonadota</taxon>
        <taxon>Betaproteobacteria</taxon>
        <taxon>Neisseriales</taxon>
        <taxon>Neisseriaceae</taxon>
        <taxon>Kingella</taxon>
    </lineage>
</organism>
<dbReference type="Pfam" id="PF07883">
    <property type="entry name" value="Cupin_2"/>
    <property type="match status" value="1"/>
</dbReference>
<protein>
    <submittedName>
        <fullName evidence="2">Uncharacterized conserved protein, contains double-stranded beta-helix domain</fullName>
    </submittedName>
</protein>
<evidence type="ECO:0000259" key="1">
    <source>
        <dbReference type="Pfam" id="PF07883"/>
    </source>
</evidence>
<dbReference type="InterPro" id="IPR014710">
    <property type="entry name" value="RmlC-like_jellyroll"/>
</dbReference>
<reference evidence="2 3" key="1">
    <citation type="submission" date="2018-06" db="EMBL/GenBank/DDBJ databases">
        <authorList>
            <consortium name="Pathogen Informatics"/>
            <person name="Doyle S."/>
        </authorList>
    </citation>
    <scope>NUCLEOTIDE SEQUENCE [LARGE SCALE GENOMIC DNA]</scope>
    <source>
        <strain evidence="2 3">NCTC13336</strain>
    </source>
</reference>
<proteinExistence type="predicted"/>
<dbReference type="OrthoDB" id="9797047at2"/>
<dbReference type="Proteomes" id="UP000254293">
    <property type="component" value="Unassembled WGS sequence"/>
</dbReference>
<gene>
    <name evidence="2" type="ORF">NCTC13336_00188</name>
</gene>
<dbReference type="InterPro" id="IPR013096">
    <property type="entry name" value="Cupin_2"/>
</dbReference>
<dbReference type="Gene3D" id="2.60.120.10">
    <property type="entry name" value="Jelly Rolls"/>
    <property type="match status" value="1"/>
</dbReference>
<dbReference type="AlphaFoldDB" id="A0A377QZ34"/>